<protein>
    <submittedName>
        <fullName evidence="3">Putative secreted peptide</fullName>
    </submittedName>
</protein>
<feature type="chain" id="PRO_5014714319" evidence="2">
    <location>
        <begin position="30"/>
        <end position="95"/>
    </location>
</feature>
<dbReference type="EMBL" id="GGFM01011265">
    <property type="protein sequence ID" value="MBW32016.1"/>
    <property type="molecule type" value="Transcribed_RNA"/>
</dbReference>
<evidence type="ECO:0000256" key="2">
    <source>
        <dbReference type="SAM" id="SignalP"/>
    </source>
</evidence>
<evidence type="ECO:0000256" key="1">
    <source>
        <dbReference type="SAM" id="MobiDB-lite"/>
    </source>
</evidence>
<feature type="region of interest" description="Disordered" evidence="1">
    <location>
        <begin position="53"/>
        <end position="95"/>
    </location>
</feature>
<evidence type="ECO:0000313" key="3">
    <source>
        <dbReference type="EMBL" id="MBW32016.1"/>
    </source>
</evidence>
<sequence length="95" mass="10401">METSNSVRPRSLIGVVLVALAALPSSSKGLSSQTAATSIVATCAWSWTRFLPKSWSKSTGSRPPPRRSSSQRSMKSRQNDQQKSCGRYQQRRGSD</sequence>
<accession>A0A2M3ZTX7</accession>
<name>A0A2M3ZTX7_9DIPT</name>
<keyword evidence="2" id="KW-0732">Signal</keyword>
<dbReference type="AlphaFoldDB" id="A0A2M3ZTX7"/>
<reference evidence="3" key="1">
    <citation type="submission" date="2018-01" db="EMBL/GenBank/DDBJ databases">
        <title>An insight into the sialome of Amazonian anophelines.</title>
        <authorList>
            <person name="Ribeiro J.M."/>
            <person name="Scarpassa V."/>
            <person name="Calvo E."/>
        </authorList>
    </citation>
    <scope>NUCLEOTIDE SEQUENCE</scope>
    <source>
        <tissue evidence="3">Salivary glands</tissue>
    </source>
</reference>
<feature type="compositionally biased region" description="Low complexity" evidence="1">
    <location>
        <begin position="56"/>
        <end position="73"/>
    </location>
</feature>
<proteinExistence type="predicted"/>
<organism evidence="3">
    <name type="scientific">Anopheles braziliensis</name>
    <dbReference type="NCBI Taxonomy" id="58242"/>
    <lineage>
        <taxon>Eukaryota</taxon>
        <taxon>Metazoa</taxon>
        <taxon>Ecdysozoa</taxon>
        <taxon>Arthropoda</taxon>
        <taxon>Hexapoda</taxon>
        <taxon>Insecta</taxon>
        <taxon>Pterygota</taxon>
        <taxon>Neoptera</taxon>
        <taxon>Endopterygota</taxon>
        <taxon>Diptera</taxon>
        <taxon>Nematocera</taxon>
        <taxon>Culicoidea</taxon>
        <taxon>Culicidae</taxon>
        <taxon>Anophelinae</taxon>
        <taxon>Anopheles</taxon>
    </lineage>
</organism>
<feature type="signal peptide" evidence="2">
    <location>
        <begin position="1"/>
        <end position="29"/>
    </location>
</feature>